<evidence type="ECO:0000256" key="3">
    <source>
        <dbReference type="ARBA" id="ARBA00005385"/>
    </source>
</evidence>
<dbReference type="STRING" id="1764295.A0A5B8MMX6"/>
<dbReference type="OrthoDB" id="5970631at2759"/>
<organism evidence="14 15">
    <name type="scientific">Chloropicon primus</name>
    <dbReference type="NCBI Taxonomy" id="1764295"/>
    <lineage>
        <taxon>Eukaryota</taxon>
        <taxon>Viridiplantae</taxon>
        <taxon>Chlorophyta</taxon>
        <taxon>Chloropicophyceae</taxon>
        <taxon>Chloropicales</taxon>
        <taxon>Chloropicaceae</taxon>
        <taxon>Chloropicon</taxon>
    </lineage>
</organism>
<dbReference type="AlphaFoldDB" id="A0A5B8MMX6"/>
<dbReference type="GO" id="GO:0034453">
    <property type="term" value="P:microtubule anchoring"/>
    <property type="evidence" value="ECO:0007669"/>
    <property type="project" value="InterPro"/>
</dbReference>
<evidence type="ECO:0000256" key="7">
    <source>
        <dbReference type="ARBA" id="ARBA00023212"/>
    </source>
</evidence>
<name>A0A5B8MMX6_9CHLO</name>
<comment type="similarity">
    <text evidence="3">Belongs to the CEP43 family.</text>
</comment>
<gene>
    <name evidence="14" type="ORF">A3770_04p32200</name>
</gene>
<sequence>MATLNELKDALKDALDKRGTLNELKAKVRSEVFSAIDDTKGVPRPEPSEENEIINELIREYLKYNNYRNTLSVMIPETGIGEVTKKTRSDIVEKLSVKETQESRELPLLYSIFALRSKSST</sequence>
<dbReference type="InterPro" id="IPR018993">
    <property type="entry name" value="FOP_dimerisation-dom_N"/>
</dbReference>
<evidence type="ECO:0000313" key="15">
    <source>
        <dbReference type="Proteomes" id="UP000316726"/>
    </source>
</evidence>
<evidence type="ECO:0000256" key="5">
    <source>
        <dbReference type="ARBA" id="ARBA00022553"/>
    </source>
</evidence>
<evidence type="ECO:0000256" key="2">
    <source>
        <dbReference type="ARBA" id="ARBA00004300"/>
    </source>
</evidence>
<dbReference type="GO" id="GO:0005815">
    <property type="term" value="C:microtubule organizing center"/>
    <property type="evidence" value="ECO:0007669"/>
    <property type="project" value="InterPro"/>
</dbReference>
<accession>A0A5B8MMX6</accession>
<evidence type="ECO:0000256" key="1">
    <source>
        <dbReference type="ARBA" id="ARBA00004120"/>
    </source>
</evidence>
<keyword evidence="8" id="KW-0966">Cell projection</keyword>
<dbReference type="EMBL" id="CP031037">
    <property type="protein sequence ID" value="QDZ20702.1"/>
    <property type="molecule type" value="Genomic_DNA"/>
</dbReference>
<dbReference type="PANTHER" id="PTHR15431:SF9">
    <property type="entry name" value="CENTROSOMAL PROTEIN 43"/>
    <property type="match status" value="1"/>
</dbReference>
<dbReference type="GO" id="GO:0030030">
    <property type="term" value="P:cell projection organization"/>
    <property type="evidence" value="ECO:0007669"/>
    <property type="project" value="UniProtKB-KW"/>
</dbReference>
<protein>
    <recommendedName>
        <fullName evidence="9">Centrosomal protein 43</fullName>
    </recommendedName>
    <alternativeName>
        <fullName evidence="10">FGFR1 oncogene partner</fullName>
    </alternativeName>
</protein>
<evidence type="ECO:0000256" key="6">
    <source>
        <dbReference type="ARBA" id="ARBA00022794"/>
    </source>
</evidence>
<comment type="subunit">
    <text evidence="12">Homodimer. Part of a ternary complex that contains CEP350, CEP43 and MAPRE1. Interacts directly with CEP350 and MAPRE1. Interacts with CEP19. Interacts (via N-terminus) with CEP350 (via C-terminus).</text>
</comment>
<keyword evidence="5" id="KW-0597">Phosphoprotein</keyword>
<proteinExistence type="inferred from homology"/>
<dbReference type="Pfam" id="PF09398">
    <property type="entry name" value="FOP_dimer"/>
    <property type="match status" value="1"/>
</dbReference>
<keyword evidence="6" id="KW-0970">Cilium biogenesis/degradation</keyword>
<feature type="domain" description="FGFR1 oncogene partner (FOP) N-terminal dimerisation" evidence="13">
    <location>
        <begin position="50"/>
        <end position="112"/>
    </location>
</feature>
<evidence type="ECO:0000259" key="13">
    <source>
        <dbReference type="Pfam" id="PF09398"/>
    </source>
</evidence>
<reference evidence="14 15" key="1">
    <citation type="submission" date="2018-07" db="EMBL/GenBank/DDBJ databases">
        <title>The complete nuclear genome of the prasinophyte Chloropicon primus (CCMP1205).</title>
        <authorList>
            <person name="Pombert J.-F."/>
            <person name="Otis C."/>
            <person name="Turmel M."/>
            <person name="Lemieux C."/>
        </authorList>
    </citation>
    <scope>NUCLEOTIDE SEQUENCE [LARGE SCALE GENOMIC DNA]</scope>
    <source>
        <strain evidence="14 15">CCMP1205</strain>
    </source>
</reference>
<keyword evidence="7" id="KW-0206">Cytoskeleton</keyword>
<evidence type="ECO:0000256" key="9">
    <source>
        <dbReference type="ARBA" id="ARBA00041026"/>
    </source>
</evidence>
<keyword evidence="4" id="KW-0963">Cytoplasm</keyword>
<evidence type="ECO:0000256" key="8">
    <source>
        <dbReference type="ARBA" id="ARBA00023273"/>
    </source>
</evidence>
<dbReference type="PROSITE" id="PS50896">
    <property type="entry name" value="LISH"/>
    <property type="match status" value="1"/>
</dbReference>
<dbReference type="PANTHER" id="PTHR15431">
    <property type="entry name" value="FGFR1 ONCOGENE PARTNER/LISH DOMAIN-CONTAINING PROTEIN"/>
    <property type="match status" value="1"/>
</dbReference>
<evidence type="ECO:0000256" key="4">
    <source>
        <dbReference type="ARBA" id="ARBA00022490"/>
    </source>
</evidence>
<dbReference type="Gene3D" id="1.20.960.40">
    <property type="match status" value="1"/>
</dbReference>
<comment type="subcellular location">
    <subcellularLocation>
        <location evidence="1">Cytoplasm</location>
        <location evidence="1">Cytoskeleton</location>
        <location evidence="1">Cilium basal body</location>
    </subcellularLocation>
    <subcellularLocation>
        <location evidence="2">Cytoplasm</location>
        <location evidence="2">Cytoskeleton</location>
        <location evidence="2">Microtubule organizing center</location>
        <location evidence="2">Centrosome</location>
    </subcellularLocation>
</comment>
<keyword evidence="15" id="KW-1185">Reference proteome</keyword>
<dbReference type="InterPro" id="IPR006594">
    <property type="entry name" value="LisH"/>
</dbReference>
<comment type="function">
    <text evidence="11">Required for anchoring microtubules to the centrosomes. Required for ciliation.</text>
</comment>
<evidence type="ECO:0000256" key="11">
    <source>
        <dbReference type="ARBA" id="ARBA00046076"/>
    </source>
</evidence>
<evidence type="ECO:0000256" key="12">
    <source>
        <dbReference type="ARBA" id="ARBA00046373"/>
    </source>
</evidence>
<dbReference type="Proteomes" id="UP000316726">
    <property type="component" value="Chromosome 4"/>
</dbReference>
<evidence type="ECO:0000256" key="10">
    <source>
        <dbReference type="ARBA" id="ARBA00042293"/>
    </source>
</evidence>
<evidence type="ECO:0000313" key="14">
    <source>
        <dbReference type="EMBL" id="QDZ20702.1"/>
    </source>
</evidence>